<proteinExistence type="predicted"/>
<dbReference type="EMBL" id="FMAE01000007">
    <property type="protein sequence ID" value="SCB42447.1"/>
    <property type="molecule type" value="Genomic_DNA"/>
</dbReference>
<keyword evidence="2" id="KW-0812">Transmembrane</keyword>
<protein>
    <submittedName>
        <fullName evidence="4">Glucose / Sorbosone dehydrogenase</fullName>
    </submittedName>
</protein>
<keyword evidence="2" id="KW-0472">Membrane</keyword>
<feature type="transmembrane region" description="Helical" evidence="2">
    <location>
        <begin position="34"/>
        <end position="55"/>
    </location>
</feature>
<evidence type="ECO:0000313" key="4">
    <source>
        <dbReference type="EMBL" id="SCB42447.1"/>
    </source>
</evidence>
<dbReference type="Proteomes" id="UP000183174">
    <property type="component" value="Unassembled WGS sequence"/>
</dbReference>
<evidence type="ECO:0000313" key="5">
    <source>
        <dbReference type="Proteomes" id="UP000183174"/>
    </source>
</evidence>
<evidence type="ECO:0000256" key="2">
    <source>
        <dbReference type="SAM" id="Phobius"/>
    </source>
</evidence>
<sequence>MTGRRRGGMEQRPREGGGTVNQFTFARERPNLRLLAAVVLAAVWTAALLGLGPAWSEPVRRSGYVIGTGACGSGDLAFPRIQIDMKAGFCAGLVASEDDRLKFPRSIVQVPGRDLLVVADMGGWGHTDGRLLLLDPRAPQGQRFKELLTGIEYPFALVIGPDKKLYASTAETIFRFDPLADNPRSTVETIIRHLPGRRIALPDGARTDESAHPFKQFVFDRNGRLFVNVGSHSDDCITPAPITKPCAAAEGVSALASIWLFTPPSSGVFPALKPGDPDPPHIVYARGLRNSMALVLHPKFPDAGYAFLQGENARDLPDIFKPNEEINAIEQGRHYGWPYCYDLSTPSPEFRLVLQSGAYKSFCSANVLYKAPLSLLPPHGAPLAMLYYHGAKFPELEGKLLVGLHGYRPTGSRLLVYDVDDHGFPKPSAAPVRYHVSCAAEPTRSFRTDAGEVAAAPFEELIAGWHRVNGARPQGAPVGMTVTEDGAIWLVEDKNKTVIRIDRAAGERPQPLPCDTRSQAMIDQLAAFVARDAQNSVRLTTLRKGLVEKHCVGCHSDFGLNAGQSDAEKDRAVLHFMLAQDGWIYPGDPDAGRLRTRLRGLGAEKLMPPGGESLPKLEPGYTRLLGIADLLVAKMVPGTRMRIKPGPPQRKFLSKTNKECGEIPAGKVVVVTQRNAVDRSGFSRFFRPADPYLNGECTDGDGYYIRQELLVPVQ</sequence>
<dbReference type="AlphaFoldDB" id="A0A1C3WQZ9"/>
<dbReference type="Gene3D" id="2.120.10.30">
    <property type="entry name" value="TolB, C-terminal domain"/>
    <property type="match status" value="1"/>
</dbReference>
<accession>A0A1C3WQZ9</accession>
<dbReference type="InterPro" id="IPR012938">
    <property type="entry name" value="Glc/Sorbosone_DH"/>
</dbReference>
<dbReference type="Pfam" id="PF07995">
    <property type="entry name" value="GSDH"/>
    <property type="match status" value="1"/>
</dbReference>
<keyword evidence="2" id="KW-1133">Transmembrane helix</keyword>
<gene>
    <name evidence="4" type="ORF">GA0061099_100745</name>
</gene>
<evidence type="ECO:0000256" key="1">
    <source>
        <dbReference type="SAM" id="MobiDB-lite"/>
    </source>
</evidence>
<feature type="domain" description="Glucose/Sorbosone dehydrogenase" evidence="3">
    <location>
        <begin position="208"/>
        <end position="403"/>
    </location>
</feature>
<dbReference type="InterPro" id="IPR011041">
    <property type="entry name" value="Quinoprot_gluc/sorb_DH_b-prop"/>
</dbReference>
<dbReference type="InterPro" id="IPR011042">
    <property type="entry name" value="6-blade_b-propeller_TolB-like"/>
</dbReference>
<evidence type="ECO:0000259" key="3">
    <source>
        <dbReference type="Pfam" id="PF07995"/>
    </source>
</evidence>
<feature type="region of interest" description="Disordered" evidence="1">
    <location>
        <begin position="1"/>
        <end position="20"/>
    </location>
</feature>
<dbReference type="PANTHER" id="PTHR19328:SF53">
    <property type="entry name" value="MEMBRANE PROTEIN"/>
    <property type="match status" value="1"/>
</dbReference>
<dbReference type="SUPFAM" id="SSF50952">
    <property type="entry name" value="Soluble quinoprotein glucose dehydrogenase"/>
    <property type="match status" value="1"/>
</dbReference>
<reference evidence="4 5" key="1">
    <citation type="submission" date="2016-08" db="EMBL/GenBank/DDBJ databases">
        <authorList>
            <person name="Seilhamer J.J."/>
        </authorList>
    </citation>
    <scope>NUCLEOTIDE SEQUENCE [LARGE SCALE GENOMIC DNA]</scope>
    <source>
        <strain evidence="4 5">CCBAU 10071</strain>
    </source>
</reference>
<organism evidence="4 5">
    <name type="scientific">Bradyrhizobium yuanmingense</name>
    <dbReference type="NCBI Taxonomy" id="108015"/>
    <lineage>
        <taxon>Bacteria</taxon>
        <taxon>Pseudomonadati</taxon>
        <taxon>Pseudomonadota</taxon>
        <taxon>Alphaproteobacteria</taxon>
        <taxon>Hyphomicrobiales</taxon>
        <taxon>Nitrobacteraceae</taxon>
        <taxon>Bradyrhizobium</taxon>
    </lineage>
</organism>
<name>A0A1C3WQZ9_9BRAD</name>
<dbReference type="PANTHER" id="PTHR19328">
    <property type="entry name" value="HEDGEHOG-INTERACTING PROTEIN"/>
    <property type="match status" value="1"/>
</dbReference>